<dbReference type="GO" id="GO:0016887">
    <property type="term" value="F:ATP hydrolysis activity"/>
    <property type="evidence" value="ECO:0007669"/>
    <property type="project" value="InterPro"/>
</dbReference>
<dbReference type="Pfam" id="PF00005">
    <property type="entry name" value="ABC_tran"/>
    <property type="match status" value="1"/>
</dbReference>
<protein>
    <submittedName>
        <fullName evidence="19">Peptidase C39</fullName>
    </submittedName>
</protein>
<feature type="compositionally biased region" description="Polar residues" evidence="13">
    <location>
        <begin position="279"/>
        <end position="294"/>
    </location>
</feature>
<evidence type="ECO:0000256" key="1">
    <source>
        <dbReference type="ARBA" id="ARBA00004651"/>
    </source>
</evidence>
<dbReference type="CDD" id="cd18568">
    <property type="entry name" value="ABC_6TM_HetC_like"/>
    <property type="match status" value="1"/>
</dbReference>
<dbReference type="CDD" id="cd00038">
    <property type="entry name" value="CAP_ED"/>
    <property type="match status" value="1"/>
</dbReference>
<evidence type="ECO:0000256" key="7">
    <source>
        <dbReference type="ARBA" id="ARBA00022801"/>
    </source>
</evidence>
<name>A0A1D8TKE6_9CYAN</name>
<keyword evidence="8" id="KW-0788">Thiol protease</keyword>
<dbReference type="RefSeq" id="WP_070390642.1">
    <property type="nucleotide sequence ID" value="NZ_CP017599.1"/>
</dbReference>
<dbReference type="GO" id="GO:0005524">
    <property type="term" value="F:ATP binding"/>
    <property type="evidence" value="ECO:0007669"/>
    <property type="project" value="UniProtKB-KW"/>
</dbReference>
<dbReference type="SUPFAM" id="SSF51206">
    <property type="entry name" value="cAMP-binding domain-like"/>
    <property type="match status" value="1"/>
</dbReference>
<dbReference type="InterPro" id="IPR017871">
    <property type="entry name" value="ABC_transporter-like_CS"/>
</dbReference>
<feature type="domain" description="ABC transporter" evidence="16">
    <location>
        <begin position="835"/>
        <end position="1071"/>
    </location>
</feature>
<dbReference type="CDD" id="cd02418">
    <property type="entry name" value="Peptidase_C39B"/>
    <property type="match status" value="1"/>
</dbReference>
<dbReference type="PANTHER" id="PTHR43394">
    <property type="entry name" value="ATP-DEPENDENT PERMEASE MDL1, MITOCHONDRIAL"/>
    <property type="match status" value="1"/>
</dbReference>
<dbReference type="GO" id="GO:0005886">
    <property type="term" value="C:plasma membrane"/>
    <property type="evidence" value="ECO:0007669"/>
    <property type="project" value="UniProtKB-SubCell"/>
</dbReference>
<sequence length="1075" mass="119960">MKNIIRDSAEHGLPSSSINPDPASNLSVVLQSLTLDSVDPKLNYEFSQSFDLDNFQLGDKILAYNTPELSKDSVEIEQDHQYLYLVCQGRVRLLGFDAEKQREVSIQVLEEGETFGAYDLLGSLSYPYRAIAASSGQVARISLNQLLPWLERLPKWSEILGQQAQHRQCLIFFKTLTKLRTLNGVSLNQLLPYIVETRIEAGESLVSSSQAGHCWLRSGQMATPEGTQANSSAPFPSIGDSWGYPMPVPTDWIAQTDVLLYQLPQEHWQAACAIAPVLPNSTDSPDQENRQSAKNGDGKSPSAQGLVNKTHTPSPHPNQTRARPTRRVLEPPKQQTPLEPSQSESFDFPKPAKQGWKFLRFWQRYPFIEQQASSDCGAACLAMIGQYWGKRFALNSLRELAGVGRSGSSLKGLSKAAESLGFQASPVRASLGRLADRSNPWIAHWEGDHYIVVYQVKGNKVLVADPAVGKRSLARKDFLQGWTGYAMLLDPTPQLAITPSDKRSLGPFWGLLWPHRSVLLQIILATLILQVFGLITPLFTQIILDRVIINRSLVTLNVFSIGLIIFGIWTIGVSITRRYLLDYFSNRLSLTFVSGFINHTLTLPLKFFESRQVGDILTRIQETGKIQGFITQQAIATWLDVIMVFVYIGLMLYYNWRLTVLVLATILPIAILTVIASPFLRQVSREIFKEAAQQNSMLVEMMSGVATVKTAASEQEVRWRWEDRLTNQLNVQFKGRNLANGLGSISSLINTLSSTALLWFGASLVISEQLTIGQYVAFNMLIGRVTGPILALVNLWDEFQEILVSVERLNDVLSAKPEENPQEPMLVLPEIKGDVILEDVTFRYSEDEDRNILQNISLQIKAGETIALVGRSGSGKSTLVKLLQGLYHPTNGRILVDGHDIRHISPQSLRSQMGVVPQECFLFSGTIVENITLYRPDFSLDQAVEVAKLAEAHAFIQGMTLGYNTKVGERGSTLSGGQRQRIAIARALLGDPKILILDEATSSLDTESERRFQQNLARISRDRTTFIIAHRLSTVRNADCILVLDRGILVEKGNHEELMDRQGLYYHLAQQQLDL</sequence>
<evidence type="ECO:0000256" key="8">
    <source>
        <dbReference type="ARBA" id="ARBA00022807"/>
    </source>
</evidence>
<gene>
    <name evidence="19" type="ORF">BJP34_00530</name>
</gene>
<dbReference type="Pfam" id="PF03412">
    <property type="entry name" value="Peptidase_C39"/>
    <property type="match status" value="1"/>
</dbReference>
<dbReference type="NCBIfam" id="TIGR01193">
    <property type="entry name" value="bacteriocin_ABC"/>
    <property type="match status" value="1"/>
</dbReference>
<dbReference type="AlphaFoldDB" id="A0A1D8TKE6"/>
<dbReference type="InterPro" id="IPR011527">
    <property type="entry name" value="ABC1_TM_dom"/>
</dbReference>
<dbReference type="InterPro" id="IPR039421">
    <property type="entry name" value="Type_1_exporter"/>
</dbReference>
<proteinExistence type="predicted"/>
<evidence type="ECO:0000313" key="19">
    <source>
        <dbReference type="EMBL" id="AOW98120.1"/>
    </source>
</evidence>
<evidence type="ECO:0000256" key="4">
    <source>
        <dbReference type="ARBA" id="ARBA00022670"/>
    </source>
</evidence>
<evidence type="ECO:0000256" key="3">
    <source>
        <dbReference type="ARBA" id="ARBA00022475"/>
    </source>
</evidence>
<dbReference type="PROSITE" id="PS50042">
    <property type="entry name" value="CNMP_BINDING_3"/>
    <property type="match status" value="1"/>
</dbReference>
<dbReference type="GO" id="GO:0043214">
    <property type="term" value="F:ABC-type bacteriocin transporter activity"/>
    <property type="evidence" value="ECO:0007669"/>
    <property type="project" value="InterPro"/>
</dbReference>
<dbReference type="InterPro" id="IPR005074">
    <property type="entry name" value="Peptidase_C39"/>
</dbReference>
<keyword evidence="2" id="KW-0813">Transport</keyword>
<dbReference type="EMBL" id="CP017599">
    <property type="protein sequence ID" value="AOW98120.1"/>
    <property type="molecule type" value="Genomic_DNA"/>
</dbReference>
<dbReference type="InterPro" id="IPR003593">
    <property type="entry name" value="AAA+_ATPase"/>
</dbReference>
<dbReference type="Pfam" id="PF00027">
    <property type="entry name" value="cNMP_binding"/>
    <property type="match status" value="1"/>
</dbReference>
<dbReference type="Proteomes" id="UP000177870">
    <property type="component" value="Chromosome"/>
</dbReference>
<evidence type="ECO:0000256" key="11">
    <source>
        <dbReference type="ARBA" id="ARBA00022989"/>
    </source>
</evidence>
<dbReference type="InterPro" id="IPR000595">
    <property type="entry name" value="cNMP-bd_dom"/>
</dbReference>
<feature type="compositionally biased region" description="Polar residues" evidence="13">
    <location>
        <begin position="301"/>
        <end position="322"/>
    </location>
</feature>
<dbReference type="PROSITE" id="PS50990">
    <property type="entry name" value="PEPTIDASE_C39"/>
    <property type="match status" value="1"/>
</dbReference>
<dbReference type="GO" id="GO:0015421">
    <property type="term" value="F:ABC-type oligopeptide transporter activity"/>
    <property type="evidence" value="ECO:0007669"/>
    <property type="project" value="TreeGrafter"/>
</dbReference>
<dbReference type="InterPro" id="IPR005897">
    <property type="entry name" value="Pept_C39_ABC_bacteriocin"/>
</dbReference>
<evidence type="ECO:0000256" key="6">
    <source>
        <dbReference type="ARBA" id="ARBA00022741"/>
    </source>
</evidence>
<evidence type="ECO:0000256" key="10">
    <source>
        <dbReference type="ARBA" id="ARBA00022967"/>
    </source>
</evidence>
<evidence type="ECO:0000256" key="9">
    <source>
        <dbReference type="ARBA" id="ARBA00022840"/>
    </source>
</evidence>
<dbReference type="Gene3D" id="3.40.50.300">
    <property type="entry name" value="P-loop containing nucleotide triphosphate hydrolases"/>
    <property type="match status" value="1"/>
</dbReference>
<feature type="transmembrane region" description="Helical" evidence="14">
    <location>
        <begin position="518"/>
        <end position="544"/>
    </location>
</feature>
<keyword evidence="7" id="KW-0378">Hydrolase</keyword>
<feature type="transmembrane region" description="Helical" evidence="14">
    <location>
        <begin position="629"/>
        <end position="654"/>
    </location>
</feature>
<dbReference type="SUPFAM" id="SSF52540">
    <property type="entry name" value="P-loop containing nucleoside triphosphate hydrolases"/>
    <property type="match status" value="1"/>
</dbReference>
<keyword evidence="3" id="KW-1003">Cell membrane</keyword>
<reference evidence="20" key="1">
    <citation type="submission" date="2016-10" db="EMBL/GenBank/DDBJ databases">
        <title>Comparative genomics uncovers the prolific and rare metabolic potential of the cyanobacterial genus Moorea.</title>
        <authorList>
            <person name="Leao T."/>
            <person name="Castelao G."/>
            <person name="Korobeynikov A."/>
            <person name="Monroe E.A."/>
            <person name="Podell S."/>
            <person name="Glukhov E."/>
            <person name="Allen E."/>
            <person name="Gerwick W.H."/>
            <person name="Gerwick L."/>
        </authorList>
    </citation>
    <scope>NUCLEOTIDE SEQUENCE [LARGE SCALE GENOMIC DNA]</scope>
    <source>
        <strain evidence="20">PAL-8-15-08-1</strain>
    </source>
</reference>
<feature type="compositionally biased region" description="Polar residues" evidence="13">
    <location>
        <begin position="333"/>
        <end position="345"/>
    </location>
</feature>
<dbReference type="Pfam" id="PF00664">
    <property type="entry name" value="ABC_membrane"/>
    <property type="match status" value="1"/>
</dbReference>
<feature type="region of interest" description="Disordered" evidence="13">
    <location>
        <begin position="278"/>
        <end position="349"/>
    </location>
</feature>
<feature type="domain" description="Cyclic nucleotide-binding" evidence="15">
    <location>
        <begin position="83"/>
        <end position="145"/>
    </location>
</feature>
<dbReference type="PANTHER" id="PTHR43394:SF1">
    <property type="entry name" value="ATP-BINDING CASSETTE SUB-FAMILY B MEMBER 10, MITOCHONDRIAL"/>
    <property type="match status" value="1"/>
</dbReference>
<dbReference type="Gene3D" id="1.20.1560.10">
    <property type="entry name" value="ABC transporter type 1, transmembrane domain"/>
    <property type="match status" value="1"/>
</dbReference>
<dbReference type="KEGG" id="mpro:BJP34_00530"/>
<keyword evidence="5 14" id="KW-0812">Transmembrane</keyword>
<dbReference type="SMART" id="SM00382">
    <property type="entry name" value="AAA"/>
    <property type="match status" value="1"/>
</dbReference>
<feature type="domain" description="Peptidase C39" evidence="18">
    <location>
        <begin position="370"/>
        <end position="489"/>
    </location>
</feature>
<evidence type="ECO:0000256" key="12">
    <source>
        <dbReference type="ARBA" id="ARBA00023136"/>
    </source>
</evidence>
<keyword evidence="9" id="KW-0067">ATP-binding</keyword>
<evidence type="ECO:0000256" key="5">
    <source>
        <dbReference type="ARBA" id="ARBA00022692"/>
    </source>
</evidence>
<dbReference type="Gene3D" id="3.90.70.10">
    <property type="entry name" value="Cysteine proteinases"/>
    <property type="match status" value="1"/>
</dbReference>
<dbReference type="InterPro" id="IPR036640">
    <property type="entry name" value="ABC1_TM_sf"/>
</dbReference>
<feature type="transmembrane region" description="Helical" evidence="14">
    <location>
        <begin position="556"/>
        <end position="576"/>
    </location>
</feature>
<organism evidence="19 20">
    <name type="scientific">Moorena producens PAL-8-15-08-1</name>
    <dbReference type="NCBI Taxonomy" id="1458985"/>
    <lineage>
        <taxon>Bacteria</taxon>
        <taxon>Bacillati</taxon>
        <taxon>Cyanobacteriota</taxon>
        <taxon>Cyanophyceae</taxon>
        <taxon>Coleofasciculales</taxon>
        <taxon>Coleofasciculaceae</taxon>
        <taxon>Moorena</taxon>
    </lineage>
</organism>
<keyword evidence="4" id="KW-0645">Protease</keyword>
<evidence type="ECO:0000256" key="2">
    <source>
        <dbReference type="ARBA" id="ARBA00022448"/>
    </source>
</evidence>
<evidence type="ECO:0000259" key="15">
    <source>
        <dbReference type="PROSITE" id="PS50042"/>
    </source>
</evidence>
<dbReference type="GO" id="GO:0008234">
    <property type="term" value="F:cysteine-type peptidase activity"/>
    <property type="evidence" value="ECO:0007669"/>
    <property type="project" value="UniProtKB-KW"/>
</dbReference>
<evidence type="ECO:0000259" key="18">
    <source>
        <dbReference type="PROSITE" id="PS50990"/>
    </source>
</evidence>
<evidence type="ECO:0000256" key="13">
    <source>
        <dbReference type="SAM" id="MobiDB-lite"/>
    </source>
</evidence>
<accession>A0A1D8TKE6</accession>
<dbReference type="FunFam" id="3.40.50.300:FF:000299">
    <property type="entry name" value="ABC transporter ATP-binding protein/permease"/>
    <property type="match status" value="1"/>
</dbReference>
<dbReference type="PROSITE" id="PS50929">
    <property type="entry name" value="ABC_TM1F"/>
    <property type="match status" value="1"/>
</dbReference>
<dbReference type="InterPro" id="IPR003439">
    <property type="entry name" value="ABC_transporter-like_ATP-bd"/>
</dbReference>
<keyword evidence="11 14" id="KW-1133">Transmembrane helix</keyword>
<dbReference type="Gene3D" id="2.60.120.10">
    <property type="entry name" value="Jelly Rolls"/>
    <property type="match status" value="1"/>
</dbReference>
<keyword evidence="12 14" id="KW-0472">Membrane</keyword>
<dbReference type="SUPFAM" id="SSF90123">
    <property type="entry name" value="ABC transporter transmembrane region"/>
    <property type="match status" value="1"/>
</dbReference>
<dbReference type="PROSITE" id="PS50893">
    <property type="entry name" value="ABC_TRANSPORTER_2"/>
    <property type="match status" value="1"/>
</dbReference>
<feature type="transmembrane region" description="Helical" evidence="14">
    <location>
        <begin position="660"/>
        <end position="680"/>
    </location>
</feature>
<dbReference type="PROSITE" id="PS00211">
    <property type="entry name" value="ABC_TRANSPORTER_1"/>
    <property type="match status" value="1"/>
</dbReference>
<dbReference type="GO" id="GO:0006508">
    <property type="term" value="P:proteolysis"/>
    <property type="evidence" value="ECO:0007669"/>
    <property type="project" value="UniProtKB-KW"/>
</dbReference>
<feature type="domain" description="ABC transmembrane type-1" evidence="17">
    <location>
        <begin position="522"/>
        <end position="801"/>
    </location>
</feature>
<evidence type="ECO:0000259" key="17">
    <source>
        <dbReference type="PROSITE" id="PS50929"/>
    </source>
</evidence>
<comment type="subcellular location">
    <subcellularLocation>
        <location evidence="1">Cell membrane</location>
        <topology evidence="1">Multi-pass membrane protein</topology>
    </subcellularLocation>
</comment>
<dbReference type="InterPro" id="IPR027417">
    <property type="entry name" value="P-loop_NTPase"/>
</dbReference>
<evidence type="ECO:0000313" key="20">
    <source>
        <dbReference type="Proteomes" id="UP000177870"/>
    </source>
</evidence>
<keyword evidence="6" id="KW-0547">Nucleotide-binding</keyword>
<evidence type="ECO:0000259" key="16">
    <source>
        <dbReference type="PROSITE" id="PS50893"/>
    </source>
</evidence>
<dbReference type="InterPro" id="IPR014710">
    <property type="entry name" value="RmlC-like_jellyroll"/>
</dbReference>
<dbReference type="STRING" id="1458985.BJP34_00530"/>
<dbReference type="InterPro" id="IPR018490">
    <property type="entry name" value="cNMP-bd_dom_sf"/>
</dbReference>
<dbReference type="OrthoDB" id="437054at2"/>
<keyword evidence="10" id="KW-1278">Translocase</keyword>
<evidence type="ECO:0000256" key="14">
    <source>
        <dbReference type="SAM" id="Phobius"/>
    </source>
</evidence>